<dbReference type="AlphaFoldDB" id="A0A0C2WQ34"/>
<accession>A0A0C2WQ34</accession>
<sequence>MCSIPTKHPRASRVRHPRKEVTNQTGEPCPLDVNPPRMRMKNLLMIKHRKVYLQTWNQRRMYPIFYVGRGLTSASERSKLLVPMVQQLHTDIHGAFSVPLVSVAFLPGHETQKPKALLLESHSEKLPSFTGWLRSTRGHEPAAGFMALLAEYADYVRKLEEKARRSKEAAAASHAGSNNDDLPIWCNGIHYLRDPKGIKTIPLRQMYRQAVYERWLACGWKEKKMPRRRVIGQPEVFMQEDVFPEGIQLKEAEDQSAKTIPKIIEFFIAHQNGSVPWEQGLLFKPAGKSPVQKLEVLYWNLPNATTSLDGVTRGLASSRSTYPLMVTSDNIDSIPASAPPIHSASHMAAFTPRPGERSPAEKSTIPSVGSRGLHANPSSSKPRHSPGKRALPVTAPVKNPVHVSSETSEPVARKTSGARKRSAAEAGIDESRPSKHTVIQK</sequence>
<name>A0A0C2WQ34_SERVB</name>
<gene>
    <name evidence="2" type="ORF">M408DRAFT_312498</name>
</gene>
<dbReference type="HOGENOM" id="CLU_041330_0_0_1"/>
<dbReference type="Proteomes" id="UP000054097">
    <property type="component" value="Unassembled WGS sequence"/>
</dbReference>
<evidence type="ECO:0000313" key="3">
    <source>
        <dbReference type="Proteomes" id="UP000054097"/>
    </source>
</evidence>
<feature type="compositionally biased region" description="Basic residues" evidence="1">
    <location>
        <begin position="7"/>
        <end position="18"/>
    </location>
</feature>
<dbReference type="EMBL" id="KN824558">
    <property type="protein sequence ID" value="KIM19742.1"/>
    <property type="molecule type" value="Genomic_DNA"/>
</dbReference>
<feature type="region of interest" description="Disordered" evidence="1">
    <location>
        <begin position="1"/>
        <end position="32"/>
    </location>
</feature>
<protein>
    <submittedName>
        <fullName evidence="2">Uncharacterized protein</fullName>
    </submittedName>
</protein>
<evidence type="ECO:0000313" key="2">
    <source>
        <dbReference type="EMBL" id="KIM19742.1"/>
    </source>
</evidence>
<organism evidence="2 3">
    <name type="scientific">Serendipita vermifera MAFF 305830</name>
    <dbReference type="NCBI Taxonomy" id="933852"/>
    <lineage>
        <taxon>Eukaryota</taxon>
        <taxon>Fungi</taxon>
        <taxon>Dikarya</taxon>
        <taxon>Basidiomycota</taxon>
        <taxon>Agaricomycotina</taxon>
        <taxon>Agaricomycetes</taxon>
        <taxon>Sebacinales</taxon>
        <taxon>Serendipitaceae</taxon>
        <taxon>Serendipita</taxon>
    </lineage>
</organism>
<keyword evidence="3" id="KW-1185">Reference proteome</keyword>
<evidence type="ECO:0000256" key="1">
    <source>
        <dbReference type="SAM" id="MobiDB-lite"/>
    </source>
</evidence>
<reference evidence="2 3" key="1">
    <citation type="submission" date="2014-04" db="EMBL/GenBank/DDBJ databases">
        <authorList>
            <consortium name="DOE Joint Genome Institute"/>
            <person name="Kuo A."/>
            <person name="Zuccaro A."/>
            <person name="Kohler A."/>
            <person name="Nagy L.G."/>
            <person name="Floudas D."/>
            <person name="Copeland A."/>
            <person name="Barry K.W."/>
            <person name="Cichocki N."/>
            <person name="Veneault-Fourrey C."/>
            <person name="LaButti K."/>
            <person name="Lindquist E.A."/>
            <person name="Lipzen A."/>
            <person name="Lundell T."/>
            <person name="Morin E."/>
            <person name="Murat C."/>
            <person name="Sun H."/>
            <person name="Tunlid A."/>
            <person name="Henrissat B."/>
            <person name="Grigoriev I.V."/>
            <person name="Hibbett D.S."/>
            <person name="Martin F."/>
            <person name="Nordberg H.P."/>
            <person name="Cantor M.N."/>
            <person name="Hua S.X."/>
        </authorList>
    </citation>
    <scope>NUCLEOTIDE SEQUENCE [LARGE SCALE GENOMIC DNA]</scope>
    <source>
        <strain evidence="2 3">MAFF 305830</strain>
    </source>
</reference>
<reference evidence="3" key="2">
    <citation type="submission" date="2015-01" db="EMBL/GenBank/DDBJ databases">
        <title>Evolutionary Origins and Diversification of the Mycorrhizal Mutualists.</title>
        <authorList>
            <consortium name="DOE Joint Genome Institute"/>
            <consortium name="Mycorrhizal Genomics Consortium"/>
            <person name="Kohler A."/>
            <person name="Kuo A."/>
            <person name="Nagy L.G."/>
            <person name="Floudas D."/>
            <person name="Copeland A."/>
            <person name="Barry K.W."/>
            <person name="Cichocki N."/>
            <person name="Veneault-Fourrey C."/>
            <person name="LaButti K."/>
            <person name="Lindquist E.A."/>
            <person name="Lipzen A."/>
            <person name="Lundell T."/>
            <person name="Morin E."/>
            <person name="Murat C."/>
            <person name="Riley R."/>
            <person name="Ohm R."/>
            <person name="Sun H."/>
            <person name="Tunlid A."/>
            <person name="Henrissat B."/>
            <person name="Grigoriev I.V."/>
            <person name="Hibbett D.S."/>
            <person name="Martin F."/>
        </authorList>
    </citation>
    <scope>NUCLEOTIDE SEQUENCE [LARGE SCALE GENOMIC DNA]</scope>
    <source>
        <strain evidence="3">MAFF 305830</strain>
    </source>
</reference>
<dbReference type="OrthoDB" id="10349417at2759"/>
<proteinExistence type="predicted"/>
<feature type="region of interest" description="Disordered" evidence="1">
    <location>
        <begin position="346"/>
        <end position="441"/>
    </location>
</feature>